<protein>
    <submittedName>
        <fullName evidence="1">Uncharacterized protein</fullName>
    </submittedName>
</protein>
<organism evidence="1 2">
    <name type="scientific">Oceanobacillus iheyensis (strain DSM 14371 / CIP 107618 / JCM 11309 / KCTC 3954 / HTE831)</name>
    <dbReference type="NCBI Taxonomy" id="221109"/>
    <lineage>
        <taxon>Bacteria</taxon>
        <taxon>Bacillati</taxon>
        <taxon>Bacillota</taxon>
        <taxon>Bacilli</taxon>
        <taxon>Bacillales</taxon>
        <taxon>Bacillaceae</taxon>
        <taxon>Oceanobacillus</taxon>
    </lineage>
</organism>
<dbReference type="Proteomes" id="UP000000822">
    <property type="component" value="Chromosome"/>
</dbReference>
<dbReference type="SUPFAM" id="SSF55729">
    <property type="entry name" value="Acyl-CoA N-acyltransferases (Nat)"/>
    <property type="match status" value="1"/>
</dbReference>
<dbReference type="HOGENOM" id="CLU_079285_0_0_9"/>
<evidence type="ECO:0000313" key="1">
    <source>
        <dbReference type="EMBL" id="BAC12746.1"/>
    </source>
</evidence>
<reference evidence="1 2" key="1">
    <citation type="journal article" date="2001" name="FEMS Microbiol. Lett.">
        <title>Oceanobacillus iheyensis gen. nov., sp. nov., a deep-sea extremely halotolerant and alkaliphilic species isolated from a depth of 1050 m on the Iheya Ridge.</title>
        <authorList>
            <person name="Lu J."/>
            <person name="Nogi Y."/>
            <person name="Takami H."/>
        </authorList>
    </citation>
    <scope>NUCLEOTIDE SEQUENCE [LARGE SCALE GENOMIC DNA]</scope>
    <source>
        <strain evidence="2">DSM 14371 / CIP 107618 / JCM 11309 / KCTC 3954 / HTE831</strain>
    </source>
</reference>
<gene>
    <name evidence="1" type="ordered locus">OB0790</name>
</gene>
<name>Q8ES53_OCEIH</name>
<accession>Q8ES53</accession>
<dbReference type="KEGG" id="oih:OB0790"/>
<dbReference type="STRING" id="221109.gene:10733011"/>
<dbReference type="RefSeq" id="WP_011065199.1">
    <property type="nucleotide sequence ID" value="NC_004193.1"/>
</dbReference>
<evidence type="ECO:0000313" key="2">
    <source>
        <dbReference type="Proteomes" id="UP000000822"/>
    </source>
</evidence>
<reference evidence="1 2" key="2">
    <citation type="journal article" date="2002" name="Nucleic Acids Res.">
        <title>Genome sequence of Oceanobacillus iheyensis isolated from the Iheya Ridge and its unexpected adaptive capabilities to extreme environments.</title>
        <authorList>
            <person name="Takami H."/>
            <person name="Takaki Y."/>
            <person name="Uchiyama I."/>
        </authorList>
    </citation>
    <scope>NUCLEOTIDE SEQUENCE [LARGE SCALE GENOMIC DNA]</scope>
    <source>
        <strain evidence="2">DSM 14371 / CIP 107618 / JCM 11309 / KCTC 3954 / HTE831</strain>
    </source>
</reference>
<proteinExistence type="predicted"/>
<dbReference type="eggNOG" id="COG0456">
    <property type="taxonomic scope" value="Bacteria"/>
</dbReference>
<dbReference type="AlphaFoldDB" id="Q8ES53"/>
<dbReference type="InterPro" id="IPR016181">
    <property type="entry name" value="Acyl_CoA_acyltransferase"/>
</dbReference>
<sequence length="295" mass="34438">MQINIHKNHDYNNPQLMPFILKNNEEELLLYLLNNNKVDFIYTALIENNIVGVLLAWKNSMHPYCLYFRIITDDLIYTVDIEKGLLDKLSKSTNQLPLQTSIADIYTDSKKVYEDIGFKLIRKTYMPKLDLMNVKIDWSKSEGYELFSLEKWLNNDKKLLELASLVKENYEETHLDNPVVELSSEEWKRMIFTNDLIIEGSFVSYDSVKQAIIAYSFLHEGESSREYELGLCGSSSGYCLESIVPLVNRQINYCIEQRIEMLKGEFDTTSKYAMKVISSFPFSPCSVWLTYQLRN</sequence>
<dbReference type="EMBL" id="BA000028">
    <property type="protein sequence ID" value="BAC12746.1"/>
    <property type="molecule type" value="Genomic_DNA"/>
</dbReference>
<keyword evidence="2" id="KW-1185">Reference proteome</keyword>
<dbReference type="OrthoDB" id="2720396at2"/>